<organism evidence="6 7">
    <name type="scientific">Diaphorina citri</name>
    <name type="common">Asian citrus psyllid</name>
    <dbReference type="NCBI Taxonomy" id="121845"/>
    <lineage>
        <taxon>Eukaryota</taxon>
        <taxon>Metazoa</taxon>
        <taxon>Ecdysozoa</taxon>
        <taxon>Arthropoda</taxon>
        <taxon>Hexapoda</taxon>
        <taxon>Insecta</taxon>
        <taxon>Pterygota</taxon>
        <taxon>Neoptera</taxon>
        <taxon>Paraneoptera</taxon>
        <taxon>Hemiptera</taxon>
        <taxon>Sternorrhyncha</taxon>
        <taxon>Psylloidea</taxon>
        <taxon>Psyllidae</taxon>
        <taxon>Diaphorininae</taxon>
        <taxon>Diaphorina</taxon>
    </lineage>
</organism>
<dbReference type="RefSeq" id="XP_026685339.1">
    <property type="nucleotide sequence ID" value="XM_026829538.1"/>
</dbReference>
<evidence type="ECO:0000313" key="6">
    <source>
        <dbReference type="Proteomes" id="UP000079169"/>
    </source>
</evidence>
<evidence type="ECO:0000256" key="3">
    <source>
        <dbReference type="ARBA" id="ARBA00022833"/>
    </source>
</evidence>
<keyword evidence="3" id="KW-0862">Zinc</keyword>
<dbReference type="GO" id="GO:0008270">
    <property type="term" value="F:zinc ion binding"/>
    <property type="evidence" value="ECO:0007669"/>
    <property type="project" value="UniProtKB-KW"/>
</dbReference>
<keyword evidence="1" id="KW-0479">Metal-binding</keyword>
<dbReference type="FunFam" id="3.30.160.60:FF:000446">
    <property type="entry name" value="Zinc finger protein"/>
    <property type="match status" value="1"/>
</dbReference>
<keyword evidence="2 4" id="KW-0863">Zinc-finger</keyword>
<proteinExistence type="predicted"/>
<dbReference type="GeneID" id="113470815"/>
<sequence>MPRPDAFRYKFVCYACDNYNTYMSSNIKKHLYIHLNDKPYECTYCGYKCRDSQTLKVHLKRIHSLG</sequence>
<evidence type="ECO:0000313" key="7">
    <source>
        <dbReference type="RefSeq" id="XP_026685339.1"/>
    </source>
</evidence>
<evidence type="ECO:0000256" key="1">
    <source>
        <dbReference type="ARBA" id="ARBA00022723"/>
    </source>
</evidence>
<protein>
    <submittedName>
        <fullName evidence="7">Zinc finger X-chromosomal protein-like</fullName>
    </submittedName>
</protein>
<dbReference type="PaxDb" id="121845-A0A3Q0JA67"/>
<name>A0A3Q0JA67_DIACI</name>
<dbReference type="Proteomes" id="UP000079169">
    <property type="component" value="Unplaced"/>
</dbReference>
<accession>A0A3Q0JA67</accession>
<dbReference type="PROSITE" id="PS00028">
    <property type="entry name" value="ZINC_FINGER_C2H2_1"/>
    <property type="match status" value="1"/>
</dbReference>
<dbReference type="KEGG" id="dci:113470815"/>
<dbReference type="SUPFAM" id="SSF57667">
    <property type="entry name" value="beta-beta-alpha zinc fingers"/>
    <property type="match status" value="1"/>
</dbReference>
<dbReference type="AlphaFoldDB" id="A0A3Q0JA67"/>
<evidence type="ECO:0000256" key="4">
    <source>
        <dbReference type="PROSITE-ProRule" id="PRU00042"/>
    </source>
</evidence>
<dbReference type="InterPro" id="IPR013087">
    <property type="entry name" value="Znf_C2H2_type"/>
</dbReference>
<dbReference type="PROSITE" id="PS50157">
    <property type="entry name" value="ZINC_FINGER_C2H2_2"/>
    <property type="match status" value="1"/>
</dbReference>
<feature type="domain" description="C2H2-type" evidence="5">
    <location>
        <begin position="40"/>
        <end position="66"/>
    </location>
</feature>
<reference evidence="7" key="1">
    <citation type="submission" date="2025-08" db="UniProtKB">
        <authorList>
            <consortium name="RefSeq"/>
        </authorList>
    </citation>
    <scope>IDENTIFICATION</scope>
</reference>
<dbReference type="GO" id="GO:0005634">
    <property type="term" value="C:nucleus"/>
    <property type="evidence" value="ECO:0007669"/>
    <property type="project" value="UniProtKB-ARBA"/>
</dbReference>
<dbReference type="Gene3D" id="3.30.160.60">
    <property type="entry name" value="Classic Zinc Finger"/>
    <property type="match status" value="1"/>
</dbReference>
<keyword evidence="6" id="KW-1185">Reference proteome</keyword>
<dbReference type="InterPro" id="IPR036236">
    <property type="entry name" value="Znf_C2H2_sf"/>
</dbReference>
<dbReference type="SMART" id="SM00355">
    <property type="entry name" value="ZnF_C2H2"/>
    <property type="match status" value="2"/>
</dbReference>
<evidence type="ECO:0000256" key="2">
    <source>
        <dbReference type="ARBA" id="ARBA00022771"/>
    </source>
</evidence>
<gene>
    <name evidence="7" type="primary">LOC113470815</name>
</gene>
<evidence type="ECO:0000259" key="5">
    <source>
        <dbReference type="PROSITE" id="PS50157"/>
    </source>
</evidence>